<name>J9D165_EDHAE</name>
<reference evidence="1 2" key="1">
    <citation type="submission" date="2011-08" db="EMBL/GenBank/DDBJ databases">
        <authorList>
            <person name="Liu Z.J."/>
            <person name="Shi F.L."/>
            <person name="Lu J.Q."/>
            <person name="Li M."/>
            <person name="Wang Z.L."/>
        </authorList>
    </citation>
    <scope>NUCLEOTIDE SEQUENCE [LARGE SCALE GENOMIC DNA]</scope>
    <source>
        <strain evidence="1 2">USNM 41457</strain>
    </source>
</reference>
<comment type="caution">
    <text evidence="1">The sequence shown here is derived from an EMBL/GenBank/DDBJ whole genome shotgun (WGS) entry which is preliminary data.</text>
</comment>
<dbReference type="InParanoid" id="J9D165"/>
<organism evidence="1 2">
    <name type="scientific">Edhazardia aedis (strain USNM 41457)</name>
    <name type="common">Microsporidian parasite</name>
    <dbReference type="NCBI Taxonomy" id="1003232"/>
    <lineage>
        <taxon>Eukaryota</taxon>
        <taxon>Fungi</taxon>
        <taxon>Fungi incertae sedis</taxon>
        <taxon>Microsporidia</taxon>
        <taxon>Edhazardia</taxon>
    </lineage>
</organism>
<gene>
    <name evidence="1" type="ORF">EDEG_00418</name>
</gene>
<sequence>MEKTPEIALCYYPFYLKTPGIGRCFIIYGFDIVEGVKLLNFFNSILEELDQELKKFVANNKSKANNNKSSYQYLDLENKLEFISIKFTSILRKSFQKHKLKKALMKFSTVGQKTIYSLENHMLSKSKYQMASISKKKIQVHILFPKLSSLNLKKSTEGFEIDSATNPCENVSFIEDEDVIFYQKIKIYVGFE</sequence>
<reference evidence="2" key="2">
    <citation type="submission" date="2015-07" db="EMBL/GenBank/DDBJ databases">
        <title>Contrasting host-pathogen interactions and genome evolution in two generalist and specialist microsporidian pathogens of mosquitoes.</title>
        <authorList>
            <consortium name="The Broad Institute Genomics Platform"/>
            <consortium name="The Broad Institute Genome Sequencing Center for Infectious Disease"/>
            <person name="Cuomo C.A."/>
            <person name="Sanscrainte N.D."/>
            <person name="Goldberg J.M."/>
            <person name="Heiman D."/>
            <person name="Young S."/>
            <person name="Zeng Q."/>
            <person name="Becnel J.J."/>
            <person name="Birren B.W."/>
        </authorList>
    </citation>
    <scope>NUCLEOTIDE SEQUENCE [LARGE SCALE GENOMIC DNA]</scope>
    <source>
        <strain evidence="2">USNM 41457</strain>
    </source>
</reference>
<dbReference type="AlphaFoldDB" id="J9D165"/>
<dbReference type="HOGENOM" id="CLU_1415141_0_0_1"/>
<dbReference type="EMBL" id="AFBI03000004">
    <property type="protein sequence ID" value="EJW01566.1"/>
    <property type="molecule type" value="Genomic_DNA"/>
</dbReference>
<keyword evidence="2" id="KW-1185">Reference proteome</keyword>
<proteinExistence type="predicted"/>
<evidence type="ECO:0000313" key="1">
    <source>
        <dbReference type="EMBL" id="EJW01566.1"/>
    </source>
</evidence>
<evidence type="ECO:0000313" key="2">
    <source>
        <dbReference type="Proteomes" id="UP000003163"/>
    </source>
</evidence>
<dbReference type="Proteomes" id="UP000003163">
    <property type="component" value="Unassembled WGS sequence"/>
</dbReference>
<dbReference type="VEuPathDB" id="MicrosporidiaDB:EDEG_00418"/>
<accession>J9D165</accession>
<protein>
    <submittedName>
        <fullName evidence="1">Uncharacterized protein</fullName>
    </submittedName>
</protein>